<sequence length="50" mass="5723">TTSWWTSGSTASASRRTRARTSSSAWSSNVSCFCGRKPFRWRPSSKWSEY</sequence>
<dbReference type="Proteomes" id="UP001529510">
    <property type="component" value="Unassembled WGS sequence"/>
</dbReference>
<evidence type="ECO:0000256" key="1">
    <source>
        <dbReference type="SAM" id="MobiDB-lite"/>
    </source>
</evidence>
<protein>
    <submittedName>
        <fullName evidence="2">Uncharacterized protein</fullName>
    </submittedName>
</protein>
<gene>
    <name evidence="2" type="ORF">M9458_047591</name>
</gene>
<reference evidence="2 3" key="1">
    <citation type="submission" date="2024-05" db="EMBL/GenBank/DDBJ databases">
        <title>Genome sequencing and assembly of Indian major carp, Cirrhinus mrigala (Hamilton, 1822).</title>
        <authorList>
            <person name="Mohindra V."/>
            <person name="Chowdhury L.M."/>
            <person name="Lal K."/>
            <person name="Jena J.K."/>
        </authorList>
    </citation>
    <scope>NUCLEOTIDE SEQUENCE [LARGE SCALE GENOMIC DNA]</scope>
    <source>
        <strain evidence="2">CM1030</strain>
        <tissue evidence="2">Blood</tissue>
    </source>
</reference>
<comment type="caution">
    <text evidence="2">The sequence shown here is derived from an EMBL/GenBank/DDBJ whole genome shotgun (WGS) entry which is preliminary data.</text>
</comment>
<keyword evidence="3" id="KW-1185">Reference proteome</keyword>
<accession>A0ABD0N4W1</accession>
<evidence type="ECO:0000313" key="2">
    <source>
        <dbReference type="EMBL" id="KAL0156345.1"/>
    </source>
</evidence>
<feature type="non-terminal residue" evidence="2">
    <location>
        <position position="1"/>
    </location>
</feature>
<dbReference type="AlphaFoldDB" id="A0ABD0N4W1"/>
<dbReference type="EMBL" id="JAMKFB020000024">
    <property type="protein sequence ID" value="KAL0156345.1"/>
    <property type="molecule type" value="Genomic_DNA"/>
</dbReference>
<name>A0ABD0N4W1_CIRMR</name>
<evidence type="ECO:0000313" key="3">
    <source>
        <dbReference type="Proteomes" id="UP001529510"/>
    </source>
</evidence>
<feature type="non-terminal residue" evidence="2">
    <location>
        <position position="50"/>
    </location>
</feature>
<feature type="region of interest" description="Disordered" evidence="1">
    <location>
        <begin position="1"/>
        <end position="22"/>
    </location>
</feature>
<organism evidence="2 3">
    <name type="scientific">Cirrhinus mrigala</name>
    <name type="common">Mrigala</name>
    <dbReference type="NCBI Taxonomy" id="683832"/>
    <lineage>
        <taxon>Eukaryota</taxon>
        <taxon>Metazoa</taxon>
        <taxon>Chordata</taxon>
        <taxon>Craniata</taxon>
        <taxon>Vertebrata</taxon>
        <taxon>Euteleostomi</taxon>
        <taxon>Actinopterygii</taxon>
        <taxon>Neopterygii</taxon>
        <taxon>Teleostei</taxon>
        <taxon>Ostariophysi</taxon>
        <taxon>Cypriniformes</taxon>
        <taxon>Cyprinidae</taxon>
        <taxon>Labeoninae</taxon>
        <taxon>Labeonini</taxon>
        <taxon>Cirrhinus</taxon>
    </lineage>
</organism>
<proteinExistence type="predicted"/>